<reference evidence="3" key="1">
    <citation type="journal article" date="2023" name="Mol. Phylogenet. Evol.">
        <title>Genome-scale phylogeny and comparative genomics of the fungal order Sordariales.</title>
        <authorList>
            <person name="Hensen N."/>
            <person name="Bonometti L."/>
            <person name="Westerberg I."/>
            <person name="Brannstrom I.O."/>
            <person name="Guillou S."/>
            <person name="Cros-Aarteil S."/>
            <person name="Calhoun S."/>
            <person name="Haridas S."/>
            <person name="Kuo A."/>
            <person name="Mondo S."/>
            <person name="Pangilinan J."/>
            <person name="Riley R."/>
            <person name="LaButti K."/>
            <person name="Andreopoulos B."/>
            <person name="Lipzen A."/>
            <person name="Chen C."/>
            <person name="Yan M."/>
            <person name="Daum C."/>
            <person name="Ng V."/>
            <person name="Clum A."/>
            <person name="Steindorff A."/>
            <person name="Ohm R.A."/>
            <person name="Martin F."/>
            <person name="Silar P."/>
            <person name="Natvig D.O."/>
            <person name="Lalanne C."/>
            <person name="Gautier V."/>
            <person name="Ament-Velasquez S.L."/>
            <person name="Kruys A."/>
            <person name="Hutchinson M.I."/>
            <person name="Powell A.J."/>
            <person name="Barry K."/>
            <person name="Miller A.N."/>
            <person name="Grigoriev I.V."/>
            <person name="Debuchy R."/>
            <person name="Gladieux P."/>
            <person name="Hiltunen Thoren M."/>
            <person name="Johannesson H."/>
        </authorList>
    </citation>
    <scope>NUCLEOTIDE SEQUENCE [LARGE SCALE GENOMIC DNA]</scope>
    <source>
        <strain evidence="3">CBS 340.73</strain>
    </source>
</reference>
<accession>A0AAN6N8R2</accession>
<dbReference type="InterPro" id="IPR008271">
    <property type="entry name" value="Ser/Thr_kinase_AS"/>
</dbReference>
<dbReference type="Pfam" id="PF00069">
    <property type="entry name" value="Pkinase"/>
    <property type="match status" value="1"/>
</dbReference>
<dbReference type="AlphaFoldDB" id="A0AAN6N8R2"/>
<keyword evidence="3" id="KW-1185">Reference proteome</keyword>
<name>A0AAN6N8R2_9PEZI</name>
<dbReference type="SMART" id="SM00220">
    <property type="entry name" value="S_TKc"/>
    <property type="match status" value="1"/>
</dbReference>
<dbReference type="GO" id="GO:0004674">
    <property type="term" value="F:protein serine/threonine kinase activity"/>
    <property type="evidence" value="ECO:0007669"/>
    <property type="project" value="TreeGrafter"/>
</dbReference>
<dbReference type="PROSITE" id="PS50011">
    <property type="entry name" value="PROTEIN_KINASE_DOM"/>
    <property type="match status" value="1"/>
</dbReference>
<dbReference type="Gene3D" id="1.10.510.10">
    <property type="entry name" value="Transferase(Phosphotransferase) domain 1"/>
    <property type="match status" value="1"/>
</dbReference>
<keyword evidence="2" id="KW-0808">Transferase</keyword>
<organism evidence="2 3">
    <name type="scientific">Diplogelasinospora grovesii</name>
    <dbReference type="NCBI Taxonomy" id="303347"/>
    <lineage>
        <taxon>Eukaryota</taxon>
        <taxon>Fungi</taxon>
        <taxon>Dikarya</taxon>
        <taxon>Ascomycota</taxon>
        <taxon>Pezizomycotina</taxon>
        <taxon>Sordariomycetes</taxon>
        <taxon>Sordariomycetidae</taxon>
        <taxon>Sordariales</taxon>
        <taxon>Diplogelasinosporaceae</taxon>
        <taxon>Diplogelasinospora</taxon>
    </lineage>
</organism>
<protein>
    <submittedName>
        <fullName evidence="2">Kinase-like domain-containing protein</fullName>
    </submittedName>
</protein>
<evidence type="ECO:0000313" key="2">
    <source>
        <dbReference type="EMBL" id="KAK3940258.1"/>
    </source>
</evidence>
<dbReference type="InterPro" id="IPR000719">
    <property type="entry name" value="Prot_kinase_dom"/>
</dbReference>
<feature type="domain" description="Protein kinase" evidence="1">
    <location>
        <begin position="66"/>
        <end position="283"/>
    </location>
</feature>
<comment type="caution">
    <text evidence="2">The sequence shown here is derived from an EMBL/GenBank/DDBJ whole genome shotgun (WGS) entry which is preliminary data.</text>
</comment>
<dbReference type="InterPro" id="IPR011009">
    <property type="entry name" value="Kinase-like_dom_sf"/>
</dbReference>
<dbReference type="Proteomes" id="UP001303473">
    <property type="component" value="Unassembled WGS sequence"/>
</dbReference>
<dbReference type="GO" id="GO:0005524">
    <property type="term" value="F:ATP binding"/>
    <property type="evidence" value="ECO:0007669"/>
    <property type="project" value="InterPro"/>
</dbReference>
<dbReference type="GO" id="GO:0044773">
    <property type="term" value="P:mitotic DNA damage checkpoint signaling"/>
    <property type="evidence" value="ECO:0007669"/>
    <property type="project" value="TreeGrafter"/>
</dbReference>
<dbReference type="SUPFAM" id="SSF56112">
    <property type="entry name" value="Protein kinase-like (PK-like)"/>
    <property type="match status" value="1"/>
</dbReference>
<gene>
    <name evidence="2" type="ORF">QBC46DRAFT_435031</name>
</gene>
<dbReference type="GO" id="GO:0005634">
    <property type="term" value="C:nucleus"/>
    <property type="evidence" value="ECO:0007669"/>
    <property type="project" value="TreeGrafter"/>
</dbReference>
<evidence type="ECO:0000259" key="1">
    <source>
        <dbReference type="PROSITE" id="PS50011"/>
    </source>
</evidence>
<evidence type="ECO:0000313" key="3">
    <source>
        <dbReference type="Proteomes" id="UP001303473"/>
    </source>
</evidence>
<dbReference type="PANTHER" id="PTHR44167">
    <property type="entry name" value="OVARIAN-SPECIFIC SERINE/THREONINE-PROTEIN KINASE LOK-RELATED"/>
    <property type="match status" value="1"/>
</dbReference>
<sequence length="283" mass="32446">MAPKITSWADISYLVEYFGGDPMEFHATRFAFIEEDDVVWIGELPVRKKKASMEEYDAALVRLLDAEIYPEFPGGGELTVAPGNELPVASNLYLKRPLAVKRYNEFKQADLLHFPRDILLQEAHTLEAICRHHPHPNIIGYHGCRVHRGFITGLVLDRHPSDLQEYFHDEHWWGQTRPPLDKERFMEALQSAVDHLHSLGFAHNDIKPQNILVNAAGMPVLVDFDSCRPVGEKGSRGTVGWMDDEENYEISDFRHDTFAMEKLRAWLAEQKTGPRPAFIYPPM</sequence>
<dbReference type="PANTHER" id="PTHR44167:SF24">
    <property type="entry name" value="SERINE_THREONINE-PROTEIN KINASE CHK2"/>
    <property type="match status" value="1"/>
</dbReference>
<dbReference type="PROSITE" id="PS00108">
    <property type="entry name" value="PROTEIN_KINASE_ST"/>
    <property type="match status" value="1"/>
</dbReference>
<keyword evidence="2" id="KW-0418">Kinase</keyword>
<proteinExistence type="predicted"/>
<dbReference type="EMBL" id="MU853798">
    <property type="protein sequence ID" value="KAK3940258.1"/>
    <property type="molecule type" value="Genomic_DNA"/>
</dbReference>